<accession>A0ABW5JHP2</accession>
<dbReference type="PANTHER" id="PTHR46268:SF6">
    <property type="entry name" value="UNIVERSAL STRESS PROTEIN UP12"/>
    <property type="match status" value="1"/>
</dbReference>
<dbReference type="CDD" id="cd00293">
    <property type="entry name" value="USP-like"/>
    <property type="match status" value="2"/>
</dbReference>
<dbReference type="SUPFAM" id="SSF52402">
    <property type="entry name" value="Adenine nucleotide alpha hydrolases-like"/>
    <property type="match status" value="2"/>
</dbReference>
<reference evidence="4" key="1">
    <citation type="journal article" date="2019" name="Int. J. Syst. Evol. Microbiol.">
        <title>The Global Catalogue of Microorganisms (GCM) 10K type strain sequencing project: providing services to taxonomists for standard genome sequencing and annotation.</title>
        <authorList>
            <consortium name="The Broad Institute Genomics Platform"/>
            <consortium name="The Broad Institute Genome Sequencing Center for Infectious Disease"/>
            <person name="Wu L."/>
            <person name="Ma J."/>
        </authorList>
    </citation>
    <scope>NUCLEOTIDE SEQUENCE [LARGE SCALE GENOMIC DNA]</scope>
    <source>
        <strain evidence="4">KCTC 52042</strain>
    </source>
</reference>
<comment type="similarity">
    <text evidence="1">Belongs to the universal stress protein A family.</text>
</comment>
<dbReference type="Proteomes" id="UP001597460">
    <property type="component" value="Unassembled WGS sequence"/>
</dbReference>
<feature type="domain" description="UspA" evidence="2">
    <location>
        <begin position="158"/>
        <end position="317"/>
    </location>
</feature>
<dbReference type="InterPro" id="IPR006015">
    <property type="entry name" value="Universal_stress_UspA"/>
</dbReference>
<evidence type="ECO:0000259" key="2">
    <source>
        <dbReference type="Pfam" id="PF00582"/>
    </source>
</evidence>
<gene>
    <name evidence="3" type="ORF">ACFSVN_05920</name>
</gene>
<evidence type="ECO:0000256" key="1">
    <source>
        <dbReference type="ARBA" id="ARBA00008791"/>
    </source>
</evidence>
<evidence type="ECO:0000313" key="3">
    <source>
        <dbReference type="EMBL" id="MFD2531975.1"/>
    </source>
</evidence>
<dbReference type="Pfam" id="PF00582">
    <property type="entry name" value="Usp"/>
    <property type="match status" value="2"/>
</dbReference>
<comment type="caution">
    <text evidence="3">The sequence shown here is derived from an EMBL/GenBank/DDBJ whole genome shotgun (WGS) entry which is preliminary data.</text>
</comment>
<dbReference type="PANTHER" id="PTHR46268">
    <property type="entry name" value="STRESS RESPONSE PROTEIN NHAX"/>
    <property type="match status" value="1"/>
</dbReference>
<dbReference type="Gene3D" id="3.40.50.620">
    <property type="entry name" value="HUPs"/>
    <property type="match status" value="2"/>
</dbReference>
<dbReference type="InterPro" id="IPR006016">
    <property type="entry name" value="UspA"/>
</dbReference>
<organism evidence="3 4">
    <name type="scientific">Gracilimonas halophila</name>
    <dbReference type="NCBI Taxonomy" id="1834464"/>
    <lineage>
        <taxon>Bacteria</taxon>
        <taxon>Pseudomonadati</taxon>
        <taxon>Balneolota</taxon>
        <taxon>Balneolia</taxon>
        <taxon>Balneolales</taxon>
        <taxon>Balneolaceae</taxon>
        <taxon>Gracilimonas</taxon>
    </lineage>
</organism>
<protein>
    <submittedName>
        <fullName evidence="3">Universal stress protein</fullName>
    </submittedName>
</protein>
<feature type="domain" description="UspA" evidence="2">
    <location>
        <begin position="4"/>
        <end position="145"/>
    </location>
</feature>
<dbReference type="EMBL" id="JBHULI010000022">
    <property type="protein sequence ID" value="MFD2531975.1"/>
    <property type="molecule type" value="Genomic_DNA"/>
</dbReference>
<keyword evidence="4" id="KW-1185">Reference proteome</keyword>
<name>A0ABW5JHP2_9BACT</name>
<dbReference type="RefSeq" id="WP_390299986.1">
    <property type="nucleotide sequence ID" value="NZ_JBHULI010000022.1"/>
</dbReference>
<proteinExistence type="inferred from homology"/>
<dbReference type="PRINTS" id="PR01438">
    <property type="entry name" value="UNVRSLSTRESS"/>
</dbReference>
<sequence>MKAKHILVPTDFSDASLEAVKMAAKFVEWYGSTVDLMHVIPLMSYYDESMQHLGVPFDMEKDIYPKVLKQTNEKLHDIAEEYIPKEHRGQLINLVGRKAAQVIAEQGNKSQYDMIIMSNTGSHKTDDCRSNITEKVIRYSEKPVLSIDKAFDEKSVHEILVPIDGSEDSAAPLAEAFDLAVHFNARIVLMHIIEPYTLGMEVMPMPIEEDEAVYQELIKNISDYFENNPELKLSIKRKGVDFEDLLIWEDGSNSKSVSMDSIVKKGFSAHTEITDYANKNSDLVVMSTHGRTGIARVLLGSTTAIVAELLNKPLMTLRPG</sequence>
<dbReference type="InterPro" id="IPR014729">
    <property type="entry name" value="Rossmann-like_a/b/a_fold"/>
</dbReference>
<evidence type="ECO:0000313" key="4">
    <source>
        <dbReference type="Proteomes" id="UP001597460"/>
    </source>
</evidence>